<accession>A0A9Q1HCS7</accession>
<dbReference type="PANTHER" id="PTHR12933:SF0">
    <property type="entry name" value="U3 SMALL NUCLEOLAR RNA-ASSOCIATED PROTEIN 25 HOMOLOG"/>
    <property type="match status" value="1"/>
</dbReference>
<dbReference type="PANTHER" id="PTHR12933">
    <property type="entry name" value="ORF PROTEIN-RELATED"/>
    <property type="match status" value="1"/>
</dbReference>
<protein>
    <recommendedName>
        <fullName evidence="4">U3 small nucleolar RNA-associated protein 25 homolog</fullName>
    </recommendedName>
    <alternativeName>
        <fullName evidence="5">UTP25 small subunit processor component</fullName>
    </alternativeName>
</protein>
<reference evidence="9" key="1">
    <citation type="submission" date="2021-10" db="EMBL/GenBank/DDBJ databases">
        <title>Tropical sea cucumber genome reveals ecological adaptation and Cuvierian tubules defense mechanism.</title>
        <authorList>
            <person name="Chen T."/>
        </authorList>
    </citation>
    <scope>NUCLEOTIDE SEQUENCE</scope>
    <source>
        <strain evidence="9">Nanhai2018</strain>
        <tissue evidence="9">Muscle</tissue>
    </source>
</reference>
<feature type="compositionally biased region" description="Acidic residues" evidence="6">
    <location>
        <begin position="111"/>
        <end position="131"/>
    </location>
</feature>
<evidence type="ECO:0000313" key="9">
    <source>
        <dbReference type="EMBL" id="KAJ8044637.1"/>
    </source>
</evidence>
<dbReference type="Gene3D" id="3.40.50.300">
    <property type="entry name" value="P-loop containing nucleotide triphosphate hydrolases"/>
    <property type="match status" value="1"/>
</dbReference>
<comment type="subcellular location">
    <subcellularLocation>
        <location evidence="1">Nucleus</location>
        <location evidence="1">Nucleolus</location>
    </subcellularLocation>
</comment>
<feature type="region of interest" description="Disordered" evidence="6">
    <location>
        <begin position="25"/>
        <end position="44"/>
    </location>
</feature>
<feature type="compositionally biased region" description="Acidic residues" evidence="6">
    <location>
        <begin position="164"/>
        <end position="221"/>
    </location>
</feature>
<evidence type="ECO:0000259" key="7">
    <source>
        <dbReference type="Pfam" id="PF06862"/>
    </source>
</evidence>
<dbReference type="InterPro" id="IPR010678">
    <property type="entry name" value="UTP25"/>
</dbReference>
<evidence type="ECO:0000256" key="1">
    <source>
        <dbReference type="ARBA" id="ARBA00004604"/>
    </source>
</evidence>
<dbReference type="GO" id="GO:0000462">
    <property type="term" value="P:maturation of SSU-rRNA from tricistronic rRNA transcript (SSU-rRNA, 5.8S rRNA, LSU-rRNA)"/>
    <property type="evidence" value="ECO:0007669"/>
    <property type="project" value="TreeGrafter"/>
</dbReference>
<dbReference type="GO" id="GO:0032040">
    <property type="term" value="C:small-subunit processome"/>
    <property type="evidence" value="ECO:0007669"/>
    <property type="project" value="TreeGrafter"/>
</dbReference>
<feature type="domain" description="UTP25 C-terminal" evidence="7">
    <location>
        <begin position="603"/>
        <end position="782"/>
    </location>
</feature>
<sequence>MLQEPSRNRFAEALIFVIIKKMGRKRSFHRGGPGKKKRKRRNLVEINEKAKKHMQKELEKKKLQAQRLECVLDKSAPQQHHSFQPESSESEEETSVYDELLSSLRGGERTEENEDSEADDDTDEEADIEEEFAVREMERRDGDVSGEEIQSDRKEQYERQVKDEGDDDNEDDDNEDNDDVGDIDGVDDEVEKDFEEEQESDEDVEDDNDGDDYDDDDDGDIENQQNNKDPFFLRVNTDLPEKDVEELKTKKLEKVSDLKWRTLGQLILSSSCKSRLSIPDITKDRDYLKLHIRKRLFDQWPSVNKECLVGDRSEIFSPLQRELFSIMNNYMDLVYTEETHENSQEIRKVYCLHVINHVVKTRNTVLKHNSSLSSNPAVDSEDFRDQGLTRPKALFIVPFRHSVVQLVQTIIDLLLPKGGQHVSHKKRFSEEYGDKYAGKVDPKKPEDWQKTFAGNIDDHFKIGISLSKKSLKLYTPFYQSDIIIASPLGLRTIIGSKGDKQQDYDFLSSLEILVMDQTDIFLMQNWEHVLHILDYMHLQPKDSHGVDFSRVRMWALNGWSKFFRQTLLFSHLSCPEIKAVVNKHCKNFAGLVSVTNPTIDGAICQVATQLQQVFHRMKVDSFISDADERFKFFTTKILPRYKDALLKGTVIFIPSYFDYVRVRNYFRREGLNFCQVCEYSSSSEVSRVKQYMAKGSRHFLLYTERFHFFQRILLRGLHHIIFYQLPTYPHFYSEFCNMLQNPNEASDITCCILYSKYDTQRMARVVGMKRFTQMLQSPKDVHMLISGEND</sequence>
<comment type="caution">
    <text evidence="9">The sequence shown here is derived from an EMBL/GenBank/DDBJ whole genome shotgun (WGS) entry which is preliminary data.</text>
</comment>
<dbReference type="GO" id="GO:0034511">
    <property type="term" value="F:U3 snoRNA binding"/>
    <property type="evidence" value="ECO:0007669"/>
    <property type="project" value="InterPro"/>
</dbReference>
<dbReference type="GO" id="GO:0019843">
    <property type="term" value="F:rRNA binding"/>
    <property type="evidence" value="ECO:0007669"/>
    <property type="project" value="TreeGrafter"/>
</dbReference>
<evidence type="ECO:0000256" key="6">
    <source>
        <dbReference type="SAM" id="MobiDB-lite"/>
    </source>
</evidence>
<evidence type="ECO:0000259" key="8">
    <source>
        <dbReference type="Pfam" id="PF22916"/>
    </source>
</evidence>
<evidence type="ECO:0000256" key="5">
    <source>
        <dbReference type="ARBA" id="ARBA00032325"/>
    </source>
</evidence>
<dbReference type="EMBL" id="JAIZAY010000003">
    <property type="protein sequence ID" value="KAJ8044637.1"/>
    <property type="molecule type" value="Genomic_DNA"/>
</dbReference>
<feature type="compositionally biased region" description="Basic and acidic residues" evidence="6">
    <location>
        <begin position="132"/>
        <end position="143"/>
    </location>
</feature>
<name>A0A9Q1HCS7_HOLLE</name>
<evidence type="ECO:0000256" key="3">
    <source>
        <dbReference type="ARBA" id="ARBA00023242"/>
    </source>
</evidence>
<dbReference type="InterPro" id="IPR027417">
    <property type="entry name" value="P-loop_NTPase"/>
</dbReference>
<evidence type="ECO:0000313" key="10">
    <source>
        <dbReference type="Proteomes" id="UP001152320"/>
    </source>
</evidence>
<feature type="compositionally biased region" description="Basic residues" evidence="6">
    <location>
        <begin position="25"/>
        <end position="41"/>
    </location>
</feature>
<keyword evidence="10" id="KW-1185">Reference proteome</keyword>
<dbReference type="Pfam" id="PF22916">
    <property type="entry name" value="UTP25_NTPase-like"/>
    <property type="match status" value="1"/>
</dbReference>
<feature type="compositionally biased region" description="Polar residues" evidence="6">
    <location>
        <begin position="76"/>
        <end position="85"/>
    </location>
</feature>
<feature type="compositionally biased region" description="Basic and acidic residues" evidence="6">
    <location>
        <begin position="150"/>
        <end position="163"/>
    </location>
</feature>
<proteinExistence type="inferred from homology"/>
<organism evidence="9 10">
    <name type="scientific">Holothuria leucospilota</name>
    <name type="common">Black long sea cucumber</name>
    <name type="synonym">Mertensiothuria leucospilota</name>
    <dbReference type="NCBI Taxonomy" id="206669"/>
    <lineage>
        <taxon>Eukaryota</taxon>
        <taxon>Metazoa</taxon>
        <taxon>Echinodermata</taxon>
        <taxon>Eleutherozoa</taxon>
        <taxon>Echinozoa</taxon>
        <taxon>Holothuroidea</taxon>
        <taxon>Aspidochirotacea</taxon>
        <taxon>Aspidochirotida</taxon>
        <taxon>Holothuriidae</taxon>
        <taxon>Holothuria</taxon>
    </lineage>
</organism>
<feature type="region of interest" description="Disordered" evidence="6">
    <location>
        <begin position="69"/>
        <end position="235"/>
    </location>
</feature>
<dbReference type="InterPro" id="IPR053939">
    <property type="entry name" value="UTP25_C"/>
</dbReference>
<evidence type="ECO:0000256" key="2">
    <source>
        <dbReference type="ARBA" id="ARBA00009223"/>
    </source>
</evidence>
<dbReference type="Pfam" id="PF06862">
    <property type="entry name" value="Utp25_C"/>
    <property type="match status" value="1"/>
</dbReference>
<keyword evidence="3" id="KW-0539">Nucleus</keyword>
<dbReference type="InterPro" id="IPR053940">
    <property type="entry name" value="UTP25_NTPase-like"/>
</dbReference>
<gene>
    <name evidence="9" type="ORF">HOLleu_07426</name>
</gene>
<feature type="domain" description="UTP25 NTP hydrolase-like" evidence="8">
    <location>
        <begin position="330"/>
        <end position="592"/>
    </location>
</feature>
<comment type="similarity">
    <text evidence="2">Belongs to the UTP25 family.</text>
</comment>
<dbReference type="OrthoDB" id="10264378at2759"/>
<evidence type="ECO:0000256" key="4">
    <source>
        <dbReference type="ARBA" id="ARBA00024421"/>
    </source>
</evidence>
<dbReference type="AlphaFoldDB" id="A0A9Q1HCS7"/>
<dbReference type="Proteomes" id="UP001152320">
    <property type="component" value="Chromosome 3"/>
</dbReference>